<evidence type="ECO:0000313" key="2">
    <source>
        <dbReference type="EMBL" id="AUB56135.1"/>
    </source>
</evidence>
<dbReference type="EMBL" id="CP017766">
    <property type="protein sequence ID" value="AUB56135.1"/>
    <property type="molecule type" value="Genomic_DNA"/>
</dbReference>
<keyword evidence="1" id="KW-1133">Transmembrane helix</keyword>
<accession>A0A2H4VDF6</accession>
<keyword evidence="1" id="KW-0812">Transmembrane</keyword>
<organism evidence="2 3">
    <name type="scientific">Methanobacterium subterraneum</name>
    <dbReference type="NCBI Taxonomy" id="59277"/>
    <lineage>
        <taxon>Archaea</taxon>
        <taxon>Methanobacteriati</taxon>
        <taxon>Methanobacteriota</taxon>
        <taxon>Methanomada group</taxon>
        <taxon>Methanobacteria</taxon>
        <taxon>Methanobacteriales</taxon>
        <taxon>Methanobacteriaceae</taxon>
        <taxon>Methanobacterium</taxon>
    </lineage>
</organism>
<feature type="transmembrane region" description="Helical" evidence="1">
    <location>
        <begin position="120"/>
        <end position="138"/>
    </location>
</feature>
<feature type="transmembrane region" description="Helical" evidence="1">
    <location>
        <begin position="12"/>
        <end position="29"/>
    </location>
</feature>
<protein>
    <submittedName>
        <fullName evidence="2">Uncharacterized protein</fullName>
    </submittedName>
</protein>
<dbReference type="GeneID" id="35121744"/>
<keyword evidence="1" id="KW-0472">Membrane</keyword>
<dbReference type="Proteomes" id="UP000232806">
    <property type="component" value="Chromosome"/>
</dbReference>
<evidence type="ECO:0000313" key="3">
    <source>
        <dbReference type="Proteomes" id="UP000232806"/>
    </source>
</evidence>
<dbReference type="OrthoDB" id="71477at2157"/>
<sequence length="154" mass="17787">MKLETPSKRILTGLILVVVLAGLCIHYATEYQEHLKYPSYEVILADYPEGEVVNVDGTVLGRDNGMLVIQENQQGQLVTMKVESNTPVEVKDHVSVVGVLGANNTIINVERVEVNENWKYLFLLLRSLLVLIFLGYLFQRYWSFDWEAFHFRRR</sequence>
<dbReference type="AlphaFoldDB" id="A0A2H4VDF6"/>
<dbReference type="InterPro" id="IPR058927">
    <property type="entry name" value="OB_2TM"/>
</dbReference>
<proteinExistence type="predicted"/>
<dbReference type="RefSeq" id="WP_100906110.1">
    <property type="nucleotide sequence ID" value="NZ_CP017766.1"/>
</dbReference>
<reference evidence="2 3" key="1">
    <citation type="submission" date="2016-10" db="EMBL/GenBank/DDBJ databases">
        <title>Comparative genomics between deep and shallow subseafloor isolates.</title>
        <authorList>
            <person name="Ishii S."/>
            <person name="Miller J.R."/>
            <person name="Sutton G."/>
            <person name="Suzuki S."/>
            <person name="Methe B."/>
            <person name="Inagaki F."/>
            <person name="Imachi H."/>
        </authorList>
    </citation>
    <scope>NUCLEOTIDE SEQUENCE [LARGE SCALE GENOMIC DNA]</scope>
    <source>
        <strain evidence="2 3">MO-MB1</strain>
    </source>
</reference>
<gene>
    <name evidence="2" type="ORF">BK007_09045</name>
</gene>
<evidence type="ECO:0000256" key="1">
    <source>
        <dbReference type="SAM" id="Phobius"/>
    </source>
</evidence>
<dbReference type="Pfam" id="PF26045">
    <property type="entry name" value="OB_2TM_halo"/>
    <property type="match status" value="1"/>
</dbReference>
<name>A0A2H4VDF6_9EURY</name>